<dbReference type="AlphaFoldDB" id="A0A9P8PV22"/>
<comment type="caution">
    <text evidence="4">The sequence shown here is derived from an EMBL/GenBank/DDBJ whole genome shotgun (WGS) entry which is preliminary data.</text>
</comment>
<dbReference type="PANTHER" id="PTHR12874">
    <property type="entry name" value="F-BOX ONLY PROTEIN 48-RELATED"/>
    <property type="match status" value="1"/>
</dbReference>
<keyword evidence="5" id="KW-1185">Reference proteome</keyword>
<dbReference type="Proteomes" id="UP000788993">
    <property type="component" value="Unassembled WGS sequence"/>
</dbReference>
<dbReference type="PROSITE" id="PS50005">
    <property type="entry name" value="TPR"/>
    <property type="match status" value="1"/>
</dbReference>
<evidence type="ECO:0000259" key="3">
    <source>
        <dbReference type="Pfam" id="PF19270"/>
    </source>
</evidence>
<evidence type="ECO:0000313" key="5">
    <source>
        <dbReference type="Proteomes" id="UP000788993"/>
    </source>
</evidence>
<feature type="repeat" description="TPR" evidence="2">
    <location>
        <begin position="30"/>
        <end position="63"/>
    </location>
</feature>
<dbReference type="Pfam" id="PF19270">
    <property type="entry name" value="FBO_C"/>
    <property type="match status" value="1"/>
</dbReference>
<dbReference type="GO" id="GO:0031146">
    <property type="term" value="P:SCF-dependent proteasomal ubiquitin-dependent protein catabolic process"/>
    <property type="evidence" value="ECO:0007669"/>
    <property type="project" value="TreeGrafter"/>
</dbReference>
<sequence length="386" mass="45428">MSDGSLEESLKHLTLESIQQHPTKTKEDIALEFFELGSNKEQAGSLSEAIDYYRKAYKLDEKVDLRYRENLVKNLPVPEKRKDGSVHNGFTKLDLSKIKVKPLLESFHDAVLHPIDEDKPLWLEILPDEVIINILEILVGSDTPSWFNFAMSCRKLAWLGFGQAACWRRLCMLVYPKQVYDDSERVLNGVTADQWQMVQVWDHSWHKMLSERPFIKFTGLYISVVNYQREGGRAEFSNQWNLPFRMITYYRYYRFFPDGSCQKLLTIMQPQEVVPRFYRNWRQLFGTSEWERVYEGTWSMTIDGHVRCCCKGPVPMYTFVDELQIVNGGKYARHHKLNWKRMGFVNKETLDEGDLDTSNERSFAFSRVKSYSEHETRDVIEDIHSI</sequence>
<name>A0A9P8PV22_9ASCO</name>
<dbReference type="PANTHER" id="PTHR12874:SF9">
    <property type="entry name" value="F-BOX ONLY PROTEIN 48"/>
    <property type="match status" value="1"/>
</dbReference>
<organism evidence="4 5">
    <name type="scientific">Ogataea polymorpha</name>
    <dbReference type="NCBI Taxonomy" id="460523"/>
    <lineage>
        <taxon>Eukaryota</taxon>
        <taxon>Fungi</taxon>
        <taxon>Dikarya</taxon>
        <taxon>Ascomycota</taxon>
        <taxon>Saccharomycotina</taxon>
        <taxon>Pichiomycetes</taxon>
        <taxon>Pichiales</taxon>
        <taxon>Pichiaceae</taxon>
        <taxon>Ogataea</taxon>
    </lineage>
</organism>
<protein>
    <recommendedName>
        <fullName evidence="3">F-box protein Hrt3/FBXO9 C-terminal domain-containing protein</fullName>
    </recommendedName>
</protein>
<accession>A0A9P8PV22</accession>
<reference evidence="4" key="1">
    <citation type="journal article" date="2021" name="Open Biol.">
        <title>Shared evolutionary footprints suggest mitochondrial oxidative damage underlies multiple complex I losses in fungi.</title>
        <authorList>
            <person name="Schikora-Tamarit M.A."/>
            <person name="Marcet-Houben M."/>
            <person name="Nosek J."/>
            <person name="Gabaldon T."/>
        </authorList>
    </citation>
    <scope>NUCLEOTIDE SEQUENCE</scope>
    <source>
        <strain evidence="4">NCAIM Y.01608</strain>
    </source>
</reference>
<dbReference type="GO" id="GO:0019005">
    <property type="term" value="C:SCF ubiquitin ligase complex"/>
    <property type="evidence" value="ECO:0007669"/>
    <property type="project" value="TreeGrafter"/>
</dbReference>
<evidence type="ECO:0000256" key="2">
    <source>
        <dbReference type="PROSITE-ProRule" id="PRU00339"/>
    </source>
</evidence>
<dbReference type="InterPro" id="IPR045464">
    <property type="entry name" value="Hrt3/FBXO9_C"/>
</dbReference>
<evidence type="ECO:0000256" key="1">
    <source>
        <dbReference type="ARBA" id="ARBA00022786"/>
    </source>
</evidence>
<dbReference type="EMBL" id="JAEUBD010000095">
    <property type="protein sequence ID" value="KAH3677904.1"/>
    <property type="molecule type" value="Genomic_DNA"/>
</dbReference>
<proteinExistence type="predicted"/>
<gene>
    <name evidence="4" type="ORF">OGATHE_000558</name>
</gene>
<dbReference type="InterPro" id="IPR019734">
    <property type="entry name" value="TPR_rpt"/>
</dbReference>
<dbReference type="GO" id="GO:0005737">
    <property type="term" value="C:cytoplasm"/>
    <property type="evidence" value="ECO:0007669"/>
    <property type="project" value="TreeGrafter"/>
</dbReference>
<keyword evidence="2" id="KW-0802">TPR repeat</keyword>
<evidence type="ECO:0000313" key="4">
    <source>
        <dbReference type="EMBL" id="KAH3677904.1"/>
    </source>
</evidence>
<reference evidence="4" key="2">
    <citation type="submission" date="2021-01" db="EMBL/GenBank/DDBJ databases">
        <authorList>
            <person name="Schikora-Tamarit M.A."/>
        </authorList>
    </citation>
    <scope>NUCLEOTIDE SEQUENCE</scope>
    <source>
        <strain evidence="4">NCAIM Y.01608</strain>
    </source>
</reference>
<feature type="domain" description="F-box protein Hrt3/FBXO9 C-terminal" evidence="3">
    <location>
        <begin position="199"/>
        <end position="307"/>
    </location>
</feature>
<keyword evidence="1" id="KW-0833">Ubl conjugation pathway</keyword>